<evidence type="ECO:0000256" key="3">
    <source>
        <dbReference type="ARBA" id="ARBA00013119"/>
    </source>
</evidence>
<reference evidence="9 10" key="1">
    <citation type="submission" date="2005-09" db="EMBL/GenBank/DDBJ databases">
        <authorList>
            <person name="Mural R.J."/>
            <person name="Li P.W."/>
            <person name="Adams M.D."/>
            <person name="Amanatides P.G."/>
            <person name="Baden-Tillson H."/>
            <person name="Barnstead M."/>
            <person name="Chin S.H."/>
            <person name="Dew I."/>
            <person name="Evans C.A."/>
            <person name="Ferriera S."/>
            <person name="Flanigan M."/>
            <person name="Fosler C."/>
            <person name="Glodek A."/>
            <person name="Gu Z."/>
            <person name="Holt R.A."/>
            <person name="Jennings D."/>
            <person name="Kraft C.L."/>
            <person name="Lu F."/>
            <person name="Nguyen T."/>
            <person name="Nusskern D.R."/>
            <person name="Pfannkoch C.M."/>
            <person name="Sitter C."/>
            <person name="Sutton G.G."/>
            <person name="Venter J.C."/>
            <person name="Wang Z."/>
            <person name="Woodage T."/>
            <person name="Zheng X.H."/>
            <person name="Zhong F."/>
        </authorList>
    </citation>
    <scope>NUCLEOTIDE SEQUENCE [LARGE SCALE GENOMIC DNA]</scope>
    <source>
        <strain>BN</strain>
        <strain evidence="10">Sprague-Dawley</strain>
    </source>
</reference>
<evidence type="ECO:0000256" key="2">
    <source>
        <dbReference type="ARBA" id="ARBA00007406"/>
    </source>
</evidence>
<dbReference type="EMBL" id="CH473950">
    <property type="protein sequence ID" value="EDM16266.1"/>
    <property type="molecule type" value="Genomic_DNA"/>
</dbReference>
<evidence type="ECO:0000256" key="5">
    <source>
        <dbReference type="ARBA" id="ARBA00023002"/>
    </source>
</evidence>
<accession>A6HRF6</accession>
<dbReference type="PANTHER" id="PTHR10836:SF111">
    <property type="entry name" value="GLYCERALDEHYDE-3-PHOSPHATE DEHYDROGENASE"/>
    <property type="match status" value="1"/>
</dbReference>
<comment type="pathway">
    <text evidence="1">Carbohydrate degradation; glycolysis; pyruvate from D-glyceraldehyde 3-phosphate: step 1/5.</text>
</comment>
<evidence type="ECO:0000256" key="4">
    <source>
        <dbReference type="ARBA" id="ARBA00022490"/>
    </source>
</evidence>
<dbReference type="SUPFAM" id="SSF55347">
    <property type="entry name" value="Glyceraldehyde-3-phosphate dehydrogenase-like, C-terminal domain"/>
    <property type="match status" value="1"/>
</dbReference>
<dbReference type="AlphaFoldDB" id="A6HRF6"/>
<keyword evidence="7" id="KW-0324">Glycolysis</keyword>
<protein>
    <recommendedName>
        <fullName evidence="3">glyceraldehyde-3-phosphate dehydrogenase (phosphorylating)</fullName>
        <ecNumber evidence="3">1.2.1.12</ecNumber>
    </recommendedName>
</protein>
<evidence type="ECO:0000256" key="8">
    <source>
        <dbReference type="ARBA" id="ARBA00047698"/>
    </source>
</evidence>
<keyword evidence="5" id="KW-0560">Oxidoreductase</keyword>
<evidence type="ECO:0000256" key="1">
    <source>
        <dbReference type="ARBA" id="ARBA00004869"/>
    </source>
</evidence>
<dbReference type="InterPro" id="IPR020831">
    <property type="entry name" value="GlycerAld/Erythrose_P_DH"/>
</dbReference>
<organism evidence="9 10">
    <name type="scientific">Rattus norvegicus</name>
    <name type="common">Rat</name>
    <dbReference type="NCBI Taxonomy" id="10116"/>
    <lineage>
        <taxon>Eukaryota</taxon>
        <taxon>Metazoa</taxon>
        <taxon>Chordata</taxon>
        <taxon>Craniata</taxon>
        <taxon>Vertebrata</taxon>
        <taxon>Euteleostomi</taxon>
        <taxon>Mammalia</taxon>
        <taxon>Eutheria</taxon>
        <taxon>Euarchontoglires</taxon>
        <taxon>Glires</taxon>
        <taxon>Rodentia</taxon>
        <taxon>Myomorpha</taxon>
        <taxon>Muroidea</taxon>
        <taxon>Muridae</taxon>
        <taxon>Murinae</taxon>
        <taxon>Rattus</taxon>
    </lineage>
</organism>
<comment type="catalytic activity">
    <reaction evidence="8">
        <text>D-glyceraldehyde 3-phosphate + phosphate + NAD(+) = (2R)-3-phospho-glyceroyl phosphate + NADH + H(+)</text>
        <dbReference type="Rhea" id="RHEA:10300"/>
        <dbReference type="ChEBI" id="CHEBI:15378"/>
        <dbReference type="ChEBI" id="CHEBI:43474"/>
        <dbReference type="ChEBI" id="CHEBI:57540"/>
        <dbReference type="ChEBI" id="CHEBI:57604"/>
        <dbReference type="ChEBI" id="CHEBI:57945"/>
        <dbReference type="ChEBI" id="CHEBI:59776"/>
        <dbReference type="EC" id="1.2.1.12"/>
    </reaction>
</comment>
<evidence type="ECO:0000313" key="10">
    <source>
        <dbReference type="Proteomes" id="UP000234681"/>
    </source>
</evidence>
<sequence length="112" mass="12142">MTLQHCYFHSTIMVEKGKWVINGKAISIFQEGNPAKINRVDAGAQSTAEAISVLPAMEKAEAHLKSGTLQSFVLLADNFSIVERPMTAVYASIAIQKTVDGPSGKVWCYGNI</sequence>
<dbReference type="Proteomes" id="UP000234681">
    <property type="component" value="Chromosome 7"/>
</dbReference>
<evidence type="ECO:0000256" key="6">
    <source>
        <dbReference type="ARBA" id="ARBA00023027"/>
    </source>
</evidence>
<dbReference type="PANTHER" id="PTHR10836">
    <property type="entry name" value="GLYCERALDEHYDE 3-PHOSPHATE DEHYDROGENASE"/>
    <property type="match status" value="1"/>
</dbReference>
<evidence type="ECO:0000256" key="7">
    <source>
        <dbReference type="ARBA" id="ARBA00023152"/>
    </source>
</evidence>
<dbReference type="GO" id="GO:0006096">
    <property type="term" value="P:glycolytic process"/>
    <property type="evidence" value="ECO:0007669"/>
    <property type="project" value="UniProtKB-KW"/>
</dbReference>
<comment type="similarity">
    <text evidence="2">Belongs to the glyceraldehyde-3-phosphate dehydrogenase family.</text>
</comment>
<dbReference type="InterPro" id="IPR036291">
    <property type="entry name" value="NAD(P)-bd_dom_sf"/>
</dbReference>
<keyword evidence="4" id="KW-0963">Cytoplasm</keyword>
<dbReference type="EC" id="1.2.1.12" evidence="3"/>
<gene>
    <name evidence="9" type="ORF">rCG_59430</name>
</gene>
<proteinExistence type="inferred from homology"/>
<name>A6HRF6_RAT</name>
<dbReference type="SUPFAM" id="SSF51735">
    <property type="entry name" value="NAD(P)-binding Rossmann-fold domains"/>
    <property type="match status" value="1"/>
</dbReference>
<keyword evidence="6" id="KW-0520">NAD</keyword>
<dbReference type="Gene3D" id="3.40.50.720">
    <property type="entry name" value="NAD(P)-binding Rossmann-like Domain"/>
    <property type="match status" value="1"/>
</dbReference>
<evidence type="ECO:0000313" key="9">
    <source>
        <dbReference type="EMBL" id="EDM16266.1"/>
    </source>
</evidence>
<dbReference type="GO" id="GO:0004365">
    <property type="term" value="F:glyceraldehyde-3-phosphate dehydrogenase (NAD+) (phosphorylating) activity"/>
    <property type="evidence" value="ECO:0007669"/>
    <property type="project" value="UniProtKB-EC"/>
</dbReference>